<comment type="caution">
    <text evidence="3">The sequence shown here is derived from an EMBL/GenBank/DDBJ whole genome shotgun (WGS) entry which is preliminary data.</text>
</comment>
<dbReference type="InterPro" id="IPR002142">
    <property type="entry name" value="Peptidase_S49"/>
</dbReference>
<evidence type="ECO:0000256" key="1">
    <source>
        <dbReference type="ARBA" id="ARBA00008683"/>
    </source>
</evidence>
<organism evidence="3 4">
    <name type="scientific">Fibrella aquatilis</name>
    <dbReference type="NCBI Taxonomy" id="2817059"/>
    <lineage>
        <taxon>Bacteria</taxon>
        <taxon>Pseudomonadati</taxon>
        <taxon>Bacteroidota</taxon>
        <taxon>Cytophagia</taxon>
        <taxon>Cytophagales</taxon>
        <taxon>Spirosomataceae</taxon>
        <taxon>Fibrella</taxon>
    </lineage>
</organism>
<dbReference type="Gene3D" id="3.90.226.10">
    <property type="entry name" value="2-enoyl-CoA Hydratase, Chain A, domain 1"/>
    <property type="match status" value="1"/>
</dbReference>
<keyword evidence="4" id="KW-1185">Reference proteome</keyword>
<sequence length="304" mass="32265">MLAMMMGAKWALEPSFHQRMASVVLHRLSLGKAPIEAVADRATPRFVSLTGRDEKGKGDGWGPDKSAAVLGYEYLSKAGTKSGNVVVIPIMGTMSRYGDYCSWGCEDMANWVLEANRDETVSAIVLELNSPGGEVDGVEMFGAAVKQSQKPVVAWVAGMAASAAYWVASQADEIMLESETCSEVGSIGVLAMHVDQTLALEKEGYKVTIVRADGSESKALFNSFEPLSADVLAETKAALNPIRAQFIKTVKAGRPAIADAASDTSGVFSGKMYSGKQAIANGMADRIGYLGDAIRRADLLARKG</sequence>
<accession>A0A939K1V4</accession>
<dbReference type="GO" id="GO:0008233">
    <property type="term" value="F:peptidase activity"/>
    <property type="evidence" value="ECO:0007669"/>
    <property type="project" value="InterPro"/>
</dbReference>
<name>A0A939K1V4_9BACT</name>
<dbReference type="Proteomes" id="UP000664795">
    <property type="component" value="Unassembled WGS sequence"/>
</dbReference>
<dbReference type="InterPro" id="IPR033855">
    <property type="entry name" value="Protein_C"/>
</dbReference>
<dbReference type="AlphaFoldDB" id="A0A939K1V4"/>
<evidence type="ECO:0000313" key="4">
    <source>
        <dbReference type="Proteomes" id="UP000664795"/>
    </source>
</evidence>
<evidence type="ECO:0000259" key="2">
    <source>
        <dbReference type="Pfam" id="PF01343"/>
    </source>
</evidence>
<dbReference type="Pfam" id="PF01343">
    <property type="entry name" value="Peptidase_S49"/>
    <property type="match status" value="1"/>
</dbReference>
<dbReference type="CDD" id="cd07022">
    <property type="entry name" value="S49_Sppa_36K_type"/>
    <property type="match status" value="1"/>
</dbReference>
<dbReference type="RefSeq" id="WP_207337874.1">
    <property type="nucleotide sequence ID" value="NZ_JAFMYU010000024.1"/>
</dbReference>
<dbReference type="EMBL" id="JAFMYU010000024">
    <property type="protein sequence ID" value="MBO0933908.1"/>
    <property type="molecule type" value="Genomic_DNA"/>
</dbReference>
<comment type="similarity">
    <text evidence="1">Belongs to the peptidase S49 family.</text>
</comment>
<dbReference type="SUPFAM" id="SSF52096">
    <property type="entry name" value="ClpP/crotonase"/>
    <property type="match status" value="1"/>
</dbReference>
<dbReference type="InterPro" id="IPR029045">
    <property type="entry name" value="ClpP/crotonase-like_dom_sf"/>
</dbReference>
<feature type="domain" description="Peptidase S49" evidence="2">
    <location>
        <begin position="146"/>
        <end position="301"/>
    </location>
</feature>
<dbReference type="PANTHER" id="PTHR42987">
    <property type="entry name" value="PEPTIDASE S49"/>
    <property type="match status" value="1"/>
</dbReference>
<protein>
    <submittedName>
        <fullName evidence="3">S49 family peptidase</fullName>
    </submittedName>
</protein>
<dbReference type="Gene3D" id="6.20.330.10">
    <property type="match status" value="1"/>
</dbReference>
<proteinExistence type="inferred from homology"/>
<gene>
    <name evidence="3" type="ORF">J2I48_23060</name>
</gene>
<dbReference type="GO" id="GO:0006508">
    <property type="term" value="P:proteolysis"/>
    <property type="evidence" value="ECO:0007669"/>
    <property type="project" value="InterPro"/>
</dbReference>
<dbReference type="PANTHER" id="PTHR42987:SF4">
    <property type="entry name" value="PROTEASE SOHB-RELATED"/>
    <property type="match status" value="1"/>
</dbReference>
<evidence type="ECO:0000313" key="3">
    <source>
        <dbReference type="EMBL" id="MBO0933908.1"/>
    </source>
</evidence>
<reference evidence="3 4" key="1">
    <citation type="submission" date="2021-03" db="EMBL/GenBank/DDBJ databases">
        <title>Fibrella sp. HMF5036 genome sequencing and assembly.</title>
        <authorList>
            <person name="Kang H."/>
            <person name="Kim H."/>
            <person name="Bae S."/>
            <person name="Joh K."/>
        </authorList>
    </citation>
    <scope>NUCLEOTIDE SEQUENCE [LARGE SCALE GENOMIC DNA]</scope>
    <source>
        <strain evidence="3 4">HMF5036</strain>
    </source>
</reference>